<evidence type="ECO:0000313" key="8">
    <source>
        <dbReference type="Proteomes" id="UP000245533"/>
    </source>
</evidence>
<feature type="domain" description="Outer membrane protein beta-barrel" evidence="6">
    <location>
        <begin position="391"/>
        <end position="793"/>
    </location>
</feature>
<dbReference type="InterPro" id="IPR012910">
    <property type="entry name" value="Plug_dom"/>
</dbReference>
<dbReference type="PANTHER" id="PTHR40980:SF3">
    <property type="entry name" value="TONB-DEPENDENT RECEPTOR-LIKE BETA-BARREL DOMAIN-CONTAINING PROTEIN"/>
    <property type="match status" value="1"/>
</dbReference>
<evidence type="ECO:0000313" key="7">
    <source>
        <dbReference type="EMBL" id="PWN08171.1"/>
    </source>
</evidence>
<comment type="caution">
    <text evidence="7">The sequence shown here is derived from an EMBL/GenBank/DDBJ whole genome shotgun (WGS) entry which is preliminary data.</text>
</comment>
<proteinExistence type="predicted"/>
<evidence type="ECO:0000256" key="3">
    <source>
        <dbReference type="ARBA" id="ARBA00023237"/>
    </source>
</evidence>
<keyword evidence="4" id="KW-0732">Signal</keyword>
<dbReference type="Gene3D" id="2.40.170.20">
    <property type="entry name" value="TonB-dependent receptor, beta-barrel domain"/>
    <property type="match status" value="1"/>
</dbReference>
<keyword evidence="8" id="KW-1185">Reference proteome</keyword>
<dbReference type="InterPro" id="IPR037066">
    <property type="entry name" value="Plug_dom_sf"/>
</dbReference>
<name>A0A316TWD2_9BACT</name>
<dbReference type="Pfam" id="PF13715">
    <property type="entry name" value="CarbopepD_reg_2"/>
    <property type="match status" value="1"/>
</dbReference>
<dbReference type="AlphaFoldDB" id="A0A316TWD2"/>
<dbReference type="InterPro" id="IPR041700">
    <property type="entry name" value="OMP_b-brl_3"/>
</dbReference>
<organism evidence="7 8">
    <name type="scientific">Rhodohalobacter mucosus</name>
    <dbReference type="NCBI Taxonomy" id="2079485"/>
    <lineage>
        <taxon>Bacteria</taxon>
        <taxon>Pseudomonadati</taxon>
        <taxon>Balneolota</taxon>
        <taxon>Balneolia</taxon>
        <taxon>Balneolales</taxon>
        <taxon>Balneolaceae</taxon>
        <taxon>Rhodohalobacter</taxon>
    </lineage>
</organism>
<dbReference type="SUPFAM" id="SSF56935">
    <property type="entry name" value="Porins"/>
    <property type="match status" value="1"/>
</dbReference>
<protein>
    <recommendedName>
        <fullName evidence="9">Outer membrane receptor proteins, mostly Fe transport</fullName>
    </recommendedName>
</protein>
<dbReference type="Proteomes" id="UP000245533">
    <property type="component" value="Unassembled WGS sequence"/>
</dbReference>
<gene>
    <name evidence="7" type="ORF">DDZ15_00615</name>
</gene>
<keyword evidence="2" id="KW-0472">Membrane</keyword>
<dbReference type="EMBL" id="QGGB01000001">
    <property type="protein sequence ID" value="PWN08171.1"/>
    <property type="molecule type" value="Genomic_DNA"/>
</dbReference>
<evidence type="ECO:0000256" key="2">
    <source>
        <dbReference type="ARBA" id="ARBA00023136"/>
    </source>
</evidence>
<dbReference type="GO" id="GO:0009279">
    <property type="term" value="C:cell outer membrane"/>
    <property type="evidence" value="ECO:0007669"/>
    <property type="project" value="UniProtKB-SubCell"/>
</dbReference>
<sequence>MKYFTSFLMLCFAFFIVHSAQAQTQTKSPSISGKVVDDNSVAIPNASVALYDRAQTEIISGTVTNPDGEFTLTARSGEYVLEVSYVAFQKYQSDIELNGAGTLELGTIKLREEENILDEVVVTGERSYMEMNFDSRTFNVGSDITSLGGNALDVLDNVPSISTDFEGNVSLRGNQGVQILINGRPSNLVRNGTDALSSIPASMIKEINIITNPSARYAADGTAGIIDIVLIDDVRLGFNGSVQANTGMPQDHGIGANLNYHVNNINWFLNVDFEYENDPRSGSTFRSFSADTTFAFEESTDSREREMEGSTYFGADIFLPGEQVLTASARINLEGGRENTDVFYRDYDPGSPGIYRTVFDNWNIVRQTQRENIEEARESDYSLRLQYENRFGGRDHRLTADFDFEFGNEDDDSNLNQIIEQGQGSPLNQRTFGDEAYREVRFDTDYERPLGEWAKFESGMRISMDWLDNDYRIEELQDGNWVVPGDEIGISDNFTYFENVNALYAILNGNAGDFTFQLGLRAENTRIETQLDQTGTGSSQNYLNLFPSAFLSYTLSEQNSFQINYSRRISRPWSRLLLPFTEISDTRSRRIGNPDLRPEFGNSFELGYMRSWESGSLLSSVYYRYRTDVTERVTTINGLGISTSRPINLATENAWGVEFTFDQRLFSKIDFTGSLNLFQSERDGTFEGTVYGSESDSFTSRVRIRWRFLNTWNFQANAFYRGPEQTTQGRRESSMFFGSGLSKRLLDGKATLSLNVRDLFNTRFSDREILNPNSFTSSQYSWSTRSFRLNFRYNFNSDAGAGSGGRGSGWRR</sequence>
<evidence type="ECO:0000256" key="4">
    <source>
        <dbReference type="SAM" id="SignalP"/>
    </source>
</evidence>
<keyword evidence="3" id="KW-0998">Cell outer membrane</keyword>
<dbReference type="Gene3D" id="2.60.40.1120">
    <property type="entry name" value="Carboxypeptidase-like, regulatory domain"/>
    <property type="match status" value="1"/>
</dbReference>
<evidence type="ECO:0000259" key="6">
    <source>
        <dbReference type="Pfam" id="PF14905"/>
    </source>
</evidence>
<dbReference type="InterPro" id="IPR036942">
    <property type="entry name" value="Beta-barrel_TonB_sf"/>
</dbReference>
<comment type="subcellular location">
    <subcellularLocation>
        <location evidence="1">Cell outer membrane</location>
    </subcellularLocation>
</comment>
<feature type="signal peptide" evidence="4">
    <location>
        <begin position="1"/>
        <end position="22"/>
    </location>
</feature>
<evidence type="ECO:0008006" key="9">
    <source>
        <dbReference type="Google" id="ProtNLM"/>
    </source>
</evidence>
<accession>A0A316TWD2</accession>
<reference evidence="7 8" key="1">
    <citation type="submission" date="2018-05" db="EMBL/GenBank/DDBJ databases">
        <title>Rhodohalobacter halophilus gen. nov., sp. nov., a moderately halophilic member of the family Balneolaceae.</title>
        <authorList>
            <person name="Liu Z.-W."/>
        </authorList>
    </citation>
    <scope>NUCLEOTIDE SEQUENCE [LARGE SCALE GENOMIC DNA]</scope>
    <source>
        <strain evidence="7 8">8A47</strain>
    </source>
</reference>
<evidence type="ECO:0000259" key="5">
    <source>
        <dbReference type="Pfam" id="PF07715"/>
    </source>
</evidence>
<dbReference type="Gene3D" id="2.170.130.10">
    <property type="entry name" value="TonB-dependent receptor, plug domain"/>
    <property type="match status" value="1"/>
</dbReference>
<dbReference type="InterPro" id="IPR008969">
    <property type="entry name" value="CarboxyPept-like_regulatory"/>
</dbReference>
<dbReference type="PANTHER" id="PTHR40980">
    <property type="entry name" value="PLUG DOMAIN-CONTAINING PROTEIN"/>
    <property type="match status" value="1"/>
</dbReference>
<evidence type="ECO:0000256" key="1">
    <source>
        <dbReference type="ARBA" id="ARBA00004442"/>
    </source>
</evidence>
<dbReference type="SUPFAM" id="SSF49464">
    <property type="entry name" value="Carboxypeptidase regulatory domain-like"/>
    <property type="match status" value="1"/>
</dbReference>
<feature type="chain" id="PRO_5016441717" description="Outer membrane receptor proteins, mostly Fe transport" evidence="4">
    <location>
        <begin position="23"/>
        <end position="812"/>
    </location>
</feature>
<feature type="domain" description="TonB-dependent receptor plug" evidence="5">
    <location>
        <begin position="149"/>
        <end position="225"/>
    </location>
</feature>
<dbReference type="Pfam" id="PF07715">
    <property type="entry name" value="Plug"/>
    <property type="match status" value="1"/>
</dbReference>
<dbReference type="Pfam" id="PF14905">
    <property type="entry name" value="OMP_b-brl_3"/>
    <property type="match status" value="1"/>
</dbReference>